<dbReference type="InterPro" id="IPR000626">
    <property type="entry name" value="Ubiquitin-like_dom"/>
</dbReference>
<evidence type="ECO:0000259" key="2">
    <source>
        <dbReference type="PROSITE" id="PS50030"/>
    </source>
</evidence>
<dbReference type="Gene3D" id="1.10.8.10">
    <property type="entry name" value="DNA helicase RuvA subunit, C-terminal domain"/>
    <property type="match status" value="1"/>
</dbReference>
<dbReference type="SMART" id="SM00213">
    <property type="entry name" value="UBQ"/>
    <property type="match status" value="1"/>
</dbReference>
<dbReference type="InterPro" id="IPR015940">
    <property type="entry name" value="UBA"/>
</dbReference>
<evidence type="ECO:0000256" key="1">
    <source>
        <dbReference type="SAM" id="MobiDB-lite"/>
    </source>
</evidence>
<dbReference type="Pfam" id="PF23195">
    <property type="entry name" value="UBQLN1"/>
    <property type="match status" value="1"/>
</dbReference>
<protein>
    <recommendedName>
        <fullName evidence="6">Ubiquitin-domain-containing protein</fullName>
    </recommendedName>
</protein>
<accession>A0A197KEJ9</accession>
<dbReference type="Pfam" id="PF00627">
    <property type="entry name" value="UBA"/>
    <property type="match status" value="1"/>
</dbReference>
<dbReference type="STRING" id="1314771.A0A197KEJ9"/>
<name>A0A197KEJ9_9FUNG</name>
<dbReference type="AlphaFoldDB" id="A0A197KEJ9"/>
<feature type="region of interest" description="Disordered" evidence="1">
    <location>
        <begin position="232"/>
        <end position="259"/>
    </location>
</feature>
<dbReference type="Pfam" id="PF00240">
    <property type="entry name" value="ubiquitin"/>
    <property type="match status" value="1"/>
</dbReference>
<dbReference type="Proteomes" id="UP000078512">
    <property type="component" value="Unassembled WGS sequence"/>
</dbReference>
<dbReference type="Gene3D" id="3.10.20.90">
    <property type="entry name" value="Phosphatidylinositol 3-kinase Catalytic Subunit, Chain A, domain 1"/>
    <property type="match status" value="1"/>
</dbReference>
<dbReference type="InterPro" id="IPR015496">
    <property type="entry name" value="Ubiquilin"/>
</dbReference>
<dbReference type="SUPFAM" id="SSF54236">
    <property type="entry name" value="Ubiquitin-like"/>
    <property type="match status" value="1"/>
</dbReference>
<evidence type="ECO:0000313" key="4">
    <source>
        <dbReference type="EMBL" id="OAQ36142.1"/>
    </source>
</evidence>
<gene>
    <name evidence="4" type="ORF">K457DRAFT_65214</name>
</gene>
<dbReference type="GO" id="GO:0005829">
    <property type="term" value="C:cytosol"/>
    <property type="evidence" value="ECO:0007669"/>
    <property type="project" value="TreeGrafter"/>
</dbReference>
<dbReference type="PROSITE" id="PS50030">
    <property type="entry name" value="UBA"/>
    <property type="match status" value="1"/>
</dbReference>
<feature type="domain" description="UBA" evidence="2">
    <location>
        <begin position="283"/>
        <end position="328"/>
    </location>
</feature>
<dbReference type="GO" id="GO:0006511">
    <property type="term" value="P:ubiquitin-dependent protein catabolic process"/>
    <property type="evidence" value="ECO:0007669"/>
    <property type="project" value="TreeGrafter"/>
</dbReference>
<dbReference type="OrthoDB" id="267397at2759"/>
<evidence type="ECO:0008006" key="6">
    <source>
        <dbReference type="Google" id="ProtNLM"/>
    </source>
</evidence>
<sequence length="329" mass="34426">MTSSTSPPSITSPSPSPAQASPLITLNIRASKGNTYPITLSLTDTVLHLKEQVALASNTASDRIRLVFSGRVLKDTYSIESCKLAHGNVVHMVRSPAAATKTTPAMALASAAVGVQTSIPFNSSPALSVSAPFANPDSRQQPAGFPCGVGNGQGGQGMEGADMMGQMVQDPTFAQFMSSMLQNPQILESMVATNPMLQAMLGPDMRHILQSPQFRQMVASPDALRQVAQMGMPMSSSGSNLGARSTSPINATAASPPTTVPSPTMMSHGMAGMRLPSSLIAANAPEKRFQVQLQQLSEMGFWDPTKNIRALQVTGGDVNSAIEILCSGV</sequence>
<organism evidence="4 5">
    <name type="scientific">Linnemannia elongata AG-77</name>
    <dbReference type="NCBI Taxonomy" id="1314771"/>
    <lineage>
        <taxon>Eukaryota</taxon>
        <taxon>Fungi</taxon>
        <taxon>Fungi incertae sedis</taxon>
        <taxon>Mucoromycota</taxon>
        <taxon>Mortierellomycotina</taxon>
        <taxon>Mortierellomycetes</taxon>
        <taxon>Mortierellales</taxon>
        <taxon>Mortierellaceae</taxon>
        <taxon>Linnemannia</taxon>
    </lineage>
</organism>
<evidence type="ECO:0000313" key="5">
    <source>
        <dbReference type="Proteomes" id="UP000078512"/>
    </source>
</evidence>
<dbReference type="PROSITE" id="PS50053">
    <property type="entry name" value="UBIQUITIN_2"/>
    <property type="match status" value="1"/>
</dbReference>
<dbReference type="PANTHER" id="PTHR10677">
    <property type="entry name" value="UBIQUILIN"/>
    <property type="match status" value="1"/>
</dbReference>
<feature type="domain" description="Ubiquitin-like" evidence="3">
    <location>
        <begin position="24"/>
        <end position="99"/>
    </location>
</feature>
<dbReference type="GO" id="GO:0031593">
    <property type="term" value="F:polyubiquitin modification-dependent protein binding"/>
    <property type="evidence" value="ECO:0007669"/>
    <property type="project" value="TreeGrafter"/>
</dbReference>
<feature type="compositionally biased region" description="Polar residues" evidence="1">
    <location>
        <begin position="234"/>
        <end position="250"/>
    </location>
</feature>
<dbReference type="SMART" id="SM00165">
    <property type="entry name" value="UBA"/>
    <property type="match status" value="1"/>
</dbReference>
<dbReference type="EMBL" id="KV442012">
    <property type="protein sequence ID" value="OAQ36142.1"/>
    <property type="molecule type" value="Genomic_DNA"/>
</dbReference>
<proteinExistence type="predicted"/>
<evidence type="ECO:0000259" key="3">
    <source>
        <dbReference type="PROSITE" id="PS50053"/>
    </source>
</evidence>
<dbReference type="InterPro" id="IPR009060">
    <property type="entry name" value="UBA-like_sf"/>
</dbReference>
<dbReference type="SUPFAM" id="SSF46934">
    <property type="entry name" value="UBA-like"/>
    <property type="match status" value="1"/>
</dbReference>
<dbReference type="InterPro" id="IPR029071">
    <property type="entry name" value="Ubiquitin-like_domsf"/>
</dbReference>
<dbReference type="PANTHER" id="PTHR10677:SF3">
    <property type="entry name" value="FI07626P-RELATED"/>
    <property type="match status" value="1"/>
</dbReference>
<dbReference type="CDD" id="cd14399">
    <property type="entry name" value="UBA_PLICs"/>
    <property type="match status" value="1"/>
</dbReference>
<keyword evidence="5" id="KW-1185">Reference proteome</keyword>
<reference evidence="4 5" key="1">
    <citation type="submission" date="2016-05" db="EMBL/GenBank/DDBJ databases">
        <title>Genome sequencing reveals origins of a unique bacterial endosymbiosis in the earliest lineages of terrestrial Fungi.</title>
        <authorList>
            <consortium name="DOE Joint Genome Institute"/>
            <person name="Uehling J."/>
            <person name="Gryganskyi A."/>
            <person name="Hameed K."/>
            <person name="Tschaplinski T."/>
            <person name="Misztal P."/>
            <person name="Wu S."/>
            <person name="Desiro A."/>
            <person name="Vande Pol N."/>
            <person name="Du Z.-Y."/>
            <person name="Zienkiewicz A."/>
            <person name="Zienkiewicz K."/>
            <person name="Morin E."/>
            <person name="Tisserant E."/>
            <person name="Splivallo R."/>
            <person name="Hainaut M."/>
            <person name="Henrissat B."/>
            <person name="Ohm R."/>
            <person name="Kuo A."/>
            <person name="Yan J."/>
            <person name="Lipzen A."/>
            <person name="Nolan M."/>
            <person name="Labutti K."/>
            <person name="Barry K."/>
            <person name="Goldstein A."/>
            <person name="Labbe J."/>
            <person name="Schadt C."/>
            <person name="Tuskan G."/>
            <person name="Grigoriev I."/>
            <person name="Martin F."/>
            <person name="Vilgalys R."/>
            <person name="Bonito G."/>
        </authorList>
    </citation>
    <scope>NUCLEOTIDE SEQUENCE [LARGE SCALE GENOMIC DNA]</scope>
    <source>
        <strain evidence="4 5">AG-77</strain>
    </source>
</reference>